<evidence type="ECO:0000256" key="1">
    <source>
        <dbReference type="SAM" id="Phobius"/>
    </source>
</evidence>
<reference evidence="3" key="1">
    <citation type="journal article" date="2019" name="Int. J. Syst. Evol. Microbiol.">
        <title>The Global Catalogue of Microorganisms (GCM) 10K type strain sequencing project: providing services to taxonomists for standard genome sequencing and annotation.</title>
        <authorList>
            <consortium name="The Broad Institute Genomics Platform"/>
            <consortium name="The Broad Institute Genome Sequencing Center for Infectious Disease"/>
            <person name="Wu L."/>
            <person name="Ma J."/>
        </authorList>
    </citation>
    <scope>NUCLEOTIDE SEQUENCE [LARGE SCALE GENOMIC DNA]</scope>
    <source>
        <strain evidence="3">JCM 18542</strain>
    </source>
</reference>
<feature type="transmembrane region" description="Helical" evidence="1">
    <location>
        <begin position="9"/>
        <end position="30"/>
    </location>
</feature>
<dbReference type="RefSeq" id="WP_200175019.1">
    <property type="nucleotide sequence ID" value="NZ_BAABKQ010000001.1"/>
</dbReference>
<sequence length="191" mass="19525">MQQPARGRLIGSLVAAGFGLIYVLVNSWPLPSAAAWAVRIAAIALATATTASVAVGTVRASDGPGDARTAPPGLARGYWMIVAAEVVALFGGLAVINGLLDAPRAGVAWVSVVVGLHFFPMARLFRLAFFRLIGGAVGACGVAGLVFAGLDSSGEVTAIVAGVLPGLILLCFAAWGSTRWWITPRAAEPYP</sequence>
<protein>
    <submittedName>
        <fullName evidence="2">Uncharacterized protein</fullName>
    </submittedName>
</protein>
<keyword evidence="1" id="KW-0472">Membrane</keyword>
<accession>A0ABP9C3Q8</accession>
<keyword evidence="3" id="KW-1185">Reference proteome</keyword>
<organism evidence="2 3">
    <name type="scientific">Tomitella cavernea</name>
    <dbReference type="NCBI Taxonomy" id="1387982"/>
    <lineage>
        <taxon>Bacteria</taxon>
        <taxon>Bacillati</taxon>
        <taxon>Actinomycetota</taxon>
        <taxon>Actinomycetes</taxon>
        <taxon>Mycobacteriales</taxon>
        <taxon>Tomitella</taxon>
    </lineage>
</organism>
<name>A0ABP9C3Q8_9ACTN</name>
<gene>
    <name evidence="2" type="ORF">GCM10023353_03910</name>
</gene>
<evidence type="ECO:0000313" key="3">
    <source>
        <dbReference type="Proteomes" id="UP001500839"/>
    </source>
</evidence>
<keyword evidence="1" id="KW-1133">Transmembrane helix</keyword>
<comment type="caution">
    <text evidence="2">The sequence shown here is derived from an EMBL/GenBank/DDBJ whole genome shotgun (WGS) entry which is preliminary data.</text>
</comment>
<feature type="transmembrane region" description="Helical" evidence="1">
    <location>
        <begin position="78"/>
        <end position="100"/>
    </location>
</feature>
<dbReference type="Proteomes" id="UP001500839">
    <property type="component" value="Unassembled WGS sequence"/>
</dbReference>
<dbReference type="EMBL" id="BAABKQ010000001">
    <property type="protein sequence ID" value="GAA4804566.1"/>
    <property type="molecule type" value="Genomic_DNA"/>
</dbReference>
<proteinExistence type="predicted"/>
<keyword evidence="1" id="KW-0812">Transmembrane</keyword>
<feature type="transmembrane region" description="Helical" evidence="1">
    <location>
        <begin position="156"/>
        <end position="175"/>
    </location>
</feature>
<feature type="transmembrane region" description="Helical" evidence="1">
    <location>
        <begin position="36"/>
        <end position="58"/>
    </location>
</feature>
<evidence type="ECO:0000313" key="2">
    <source>
        <dbReference type="EMBL" id="GAA4804566.1"/>
    </source>
</evidence>
<feature type="transmembrane region" description="Helical" evidence="1">
    <location>
        <begin position="132"/>
        <end position="150"/>
    </location>
</feature>
<feature type="transmembrane region" description="Helical" evidence="1">
    <location>
        <begin position="106"/>
        <end position="125"/>
    </location>
</feature>